<keyword evidence="2" id="KW-1185">Reference proteome</keyword>
<proteinExistence type="predicted"/>
<organism evidence="1 2">
    <name type="scientific">Anoxybacterium hadale</name>
    <dbReference type="NCBI Taxonomy" id="3408580"/>
    <lineage>
        <taxon>Bacteria</taxon>
        <taxon>Bacillati</taxon>
        <taxon>Bacillota</taxon>
        <taxon>Clostridia</taxon>
        <taxon>Peptostreptococcales</taxon>
        <taxon>Anaerovoracaceae</taxon>
        <taxon>Anoxybacterium</taxon>
    </lineage>
</organism>
<reference evidence="1" key="1">
    <citation type="submission" date="2019-08" db="EMBL/GenBank/DDBJ databases">
        <title>Genome sequence of Clostridiales bacterium MT110.</title>
        <authorList>
            <person name="Cao J."/>
        </authorList>
    </citation>
    <scope>NUCLEOTIDE SEQUENCE</scope>
    <source>
        <strain evidence="1">MT110</strain>
    </source>
</reference>
<name>A0ACD1AI73_9FIRM</name>
<gene>
    <name evidence="1" type="ORF">FRZ06_21175</name>
</gene>
<evidence type="ECO:0000313" key="1">
    <source>
        <dbReference type="EMBL" id="QOX66036.1"/>
    </source>
</evidence>
<keyword evidence="1" id="KW-0808">Transferase</keyword>
<evidence type="ECO:0000313" key="2">
    <source>
        <dbReference type="Proteomes" id="UP000594014"/>
    </source>
</evidence>
<dbReference type="Proteomes" id="UP000594014">
    <property type="component" value="Chromosome"/>
</dbReference>
<accession>A0ACD1AI73</accession>
<dbReference type="EMBL" id="CP042469">
    <property type="protein sequence ID" value="QOX66036.1"/>
    <property type="molecule type" value="Genomic_DNA"/>
</dbReference>
<keyword evidence="1" id="KW-0032">Aminotransferase</keyword>
<protein>
    <submittedName>
        <fullName evidence="1">Pyridoxal phosphate-dependent aminotransferase</fullName>
    </submittedName>
</protein>
<sequence length="383" mass="42912">MTLAIADKAREMKLNNIDVISFATGEPDFDTPVQIKEEAIKWTQRGYTKYVASDGIPELKEAIRQKLLRENKLEYAASEILVCNGAKQAIYEAFGAILNPGDEVIIPAPCYVSYIEQVKIFDGVPVIVPTKEEDNFRLKAEDIGKKITDRTKAIVLNSPNNPTGAVIQKEELRKIACLAVENQLFVISDEVYELLVYNDNECFSIAAFDDAIKKLTITVNSLSKSYCMTGWRVGYAAGDEEVISAMSDIHGHMTGNVNSIAQKAGVEAIANYHNFETMIEEYKQRRDLMVKRLNGMPGIHCKSPDGAFYTYTNVMSYYGKIFGDKVIRNSYELAEFLLEQAHVACVPGEAFGMDGYIRFTFAIARERLMEGLDRVESALKLLR</sequence>